<evidence type="ECO:0000313" key="2">
    <source>
        <dbReference type="Proteomes" id="UP000236743"/>
    </source>
</evidence>
<proteinExistence type="predicted"/>
<name>A0A1H6D4I3_9HYPH</name>
<dbReference type="EMBL" id="FNUY01000015">
    <property type="protein sequence ID" value="SEG79723.1"/>
    <property type="molecule type" value="Genomic_DNA"/>
</dbReference>
<protein>
    <submittedName>
        <fullName evidence="1">Uncharacterized protein</fullName>
    </submittedName>
</protein>
<evidence type="ECO:0000313" key="1">
    <source>
        <dbReference type="EMBL" id="SEG79723.1"/>
    </source>
</evidence>
<organism evidence="1 2">
    <name type="scientific">Bosea lathyri</name>
    <dbReference type="NCBI Taxonomy" id="1036778"/>
    <lineage>
        <taxon>Bacteria</taxon>
        <taxon>Pseudomonadati</taxon>
        <taxon>Pseudomonadota</taxon>
        <taxon>Alphaproteobacteria</taxon>
        <taxon>Hyphomicrobiales</taxon>
        <taxon>Boseaceae</taxon>
        <taxon>Bosea</taxon>
    </lineage>
</organism>
<dbReference type="RefSeq" id="WP_146071493.1">
    <property type="nucleotide sequence ID" value="NZ_FNUY01000015.1"/>
</dbReference>
<reference evidence="1 2" key="1">
    <citation type="submission" date="2016-10" db="EMBL/GenBank/DDBJ databases">
        <authorList>
            <person name="de Groot N.N."/>
        </authorList>
    </citation>
    <scope>NUCLEOTIDE SEQUENCE [LARGE SCALE GENOMIC DNA]</scope>
    <source>
        <strain evidence="1 2">DSM 26656</strain>
    </source>
</reference>
<dbReference type="Proteomes" id="UP000236743">
    <property type="component" value="Unassembled WGS sequence"/>
</dbReference>
<dbReference type="AlphaFoldDB" id="A0A1H6D4I3"/>
<accession>A0A1H6D4I3</accession>
<dbReference type="OrthoDB" id="8164056at2"/>
<keyword evidence="2" id="KW-1185">Reference proteome</keyword>
<gene>
    <name evidence="1" type="ORF">SAMN04488115_1159</name>
</gene>
<sequence length="110" mass="11525">MTNLASNFNAFGRVPAGWRGAGLAFVAGVLMSAAGALPSSAAPLTDWKAACTFATMPQGPSGDAIRYGYCLRQWDCHRLANAEGRTVFELGCFGVAPDAPAIHSSARSYR</sequence>